<dbReference type="GO" id="GO:0016740">
    <property type="term" value="F:transferase activity"/>
    <property type="evidence" value="ECO:0007669"/>
    <property type="project" value="UniProtKB-KW"/>
</dbReference>
<keyword evidence="3" id="KW-0808">Transferase</keyword>
<dbReference type="InterPro" id="IPR012336">
    <property type="entry name" value="Thioredoxin-like_fold"/>
</dbReference>
<dbReference type="PANTHER" id="PTHR12289:SF41">
    <property type="entry name" value="FAILED AXON CONNECTIONS-RELATED"/>
    <property type="match status" value="1"/>
</dbReference>
<dbReference type="Pfam" id="PF17171">
    <property type="entry name" value="GST_C_6"/>
    <property type="match status" value="1"/>
</dbReference>
<dbReference type="InterPro" id="IPR050931">
    <property type="entry name" value="Mito_Protein_Transport_Metaxin"/>
</dbReference>
<dbReference type="SUPFAM" id="SSF52833">
    <property type="entry name" value="Thioredoxin-like"/>
    <property type="match status" value="1"/>
</dbReference>
<feature type="domain" description="Thioredoxin-like fold" evidence="2">
    <location>
        <begin position="18"/>
        <end position="113"/>
    </location>
</feature>
<dbReference type="InterPro" id="IPR036249">
    <property type="entry name" value="Thioredoxin-like_sf"/>
</dbReference>
<dbReference type="SFLD" id="SFLDG01180">
    <property type="entry name" value="SUF1"/>
    <property type="match status" value="1"/>
</dbReference>
<reference evidence="3 4" key="1">
    <citation type="submission" date="2020-08" db="EMBL/GenBank/DDBJ databases">
        <title>Genomic Encyclopedia of Type Strains, Phase IV (KMG-IV): sequencing the most valuable type-strain genomes for metagenomic binning, comparative biology and taxonomic classification.</title>
        <authorList>
            <person name="Goeker M."/>
        </authorList>
    </citation>
    <scope>NUCLEOTIDE SEQUENCE [LARGE SCALE GENOMIC DNA]</scope>
    <source>
        <strain evidence="3 4">DSM 29781</strain>
    </source>
</reference>
<gene>
    <name evidence="3" type="ORF">HNQ70_003828</name>
</gene>
<dbReference type="AlphaFoldDB" id="A0A7W8HKK7"/>
<feature type="domain" description="Metaxin glutathione S-transferase" evidence="1">
    <location>
        <begin position="172"/>
        <end position="230"/>
    </location>
</feature>
<dbReference type="InterPro" id="IPR026928">
    <property type="entry name" value="FAX/IsoI-like"/>
</dbReference>
<name>A0A7W8HKK7_9BURK</name>
<dbReference type="SUPFAM" id="SSF47616">
    <property type="entry name" value="GST C-terminal domain-like"/>
    <property type="match status" value="1"/>
</dbReference>
<dbReference type="SFLD" id="SFLDS00019">
    <property type="entry name" value="Glutathione_Transferase_(cytos"/>
    <property type="match status" value="1"/>
</dbReference>
<dbReference type="PANTHER" id="PTHR12289">
    <property type="entry name" value="METAXIN RELATED"/>
    <property type="match status" value="1"/>
</dbReference>
<evidence type="ECO:0000259" key="1">
    <source>
        <dbReference type="Pfam" id="PF17171"/>
    </source>
</evidence>
<evidence type="ECO:0000259" key="2">
    <source>
        <dbReference type="Pfam" id="PF17172"/>
    </source>
</evidence>
<organism evidence="3 4">
    <name type="scientific">Quisquiliibacterium transsilvanicum</name>
    <dbReference type="NCBI Taxonomy" id="1549638"/>
    <lineage>
        <taxon>Bacteria</taxon>
        <taxon>Pseudomonadati</taxon>
        <taxon>Pseudomonadota</taxon>
        <taxon>Betaproteobacteria</taxon>
        <taxon>Burkholderiales</taxon>
        <taxon>Burkholderiaceae</taxon>
        <taxon>Quisquiliibacterium</taxon>
    </lineage>
</organism>
<evidence type="ECO:0000313" key="3">
    <source>
        <dbReference type="EMBL" id="MBB5273797.1"/>
    </source>
</evidence>
<proteinExistence type="predicted"/>
<evidence type="ECO:0000313" key="4">
    <source>
        <dbReference type="Proteomes" id="UP000532440"/>
    </source>
</evidence>
<keyword evidence="4" id="KW-1185">Reference proteome</keyword>
<dbReference type="Gene3D" id="3.40.30.10">
    <property type="entry name" value="Glutaredoxin"/>
    <property type="match status" value="1"/>
</dbReference>
<protein>
    <submittedName>
        <fullName evidence="3">Glutathione S-transferase</fullName>
    </submittedName>
</protein>
<dbReference type="InterPro" id="IPR040079">
    <property type="entry name" value="Glutathione_S-Trfase"/>
</dbReference>
<dbReference type="RefSeq" id="WP_183970654.1">
    <property type="nucleotide sequence ID" value="NZ_BAABEW010000013.1"/>
</dbReference>
<comment type="caution">
    <text evidence="3">The sequence shown here is derived from an EMBL/GenBank/DDBJ whole genome shotgun (WGS) entry which is preliminary data.</text>
</comment>
<dbReference type="CDD" id="cd03193">
    <property type="entry name" value="GST_C_Metaxin"/>
    <property type="match status" value="1"/>
</dbReference>
<dbReference type="Proteomes" id="UP000532440">
    <property type="component" value="Unassembled WGS sequence"/>
</dbReference>
<accession>A0A7W8HKK7</accession>
<dbReference type="EMBL" id="JACHGB010000008">
    <property type="protein sequence ID" value="MBB5273797.1"/>
    <property type="molecule type" value="Genomic_DNA"/>
</dbReference>
<sequence length="236" mass="26857">MITLHKFIPAWGLPDISPFCMKAETYLRMTGAEYKAVVSDSRKAPKGKCPYIEHEGQVISDSSMIIEYLESRSSHPLDSDLTAHERAISAALKAMLEEQFYFVIAWARWVDPAGWNIYRPVIKELGAALGVPKPFIPLLEPLIRAQMRRTVYLQGTGRHSPDEIRRIGVNVVTALSDWLEDKPYMLGTRPHLIDATAYAFIASWLWGPFEGAIKDQVSQRANLVRYCDRMKAQYWA</sequence>
<dbReference type="InterPro" id="IPR033468">
    <property type="entry name" value="Metaxin_GST"/>
</dbReference>
<dbReference type="InterPro" id="IPR036282">
    <property type="entry name" value="Glutathione-S-Trfase_C_sf"/>
</dbReference>
<dbReference type="SFLD" id="SFLDG01200">
    <property type="entry name" value="SUF1.1"/>
    <property type="match status" value="1"/>
</dbReference>
<dbReference type="CDD" id="cd03080">
    <property type="entry name" value="GST_N_Metaxin_like"/>
    <property type="match status" value="1"/>
</dbReference>
<dbReference type="Pfam" id="PF17172">
    <property type="entry name" value="GST_N_4"/>
    <property type="match status" value="1"/>
</dbReference>
<dbReference type="GO" id="GO:0005737">
    <property type="term" value="C:cytoplasm"/>
    <property type="evidence" value="ECO:0007669"/>
    <property type="project" value="TreeGrafter"/>
</dbReference>